<dbReference type="Gene3D" id="3.40.630.30">
    <property type="match status" value="1"/>
</dbReference>
<sequence length="140" mass="14791">MIVEAIEANNPELRLALGGAATPVEDLEAGCTFFRFVDEGQTIGFAGLETYGSNALLRSLVILPEARSMGLGRRATGLLLEQARAAGAAHAYLLTVDAVPFFADMGFEVVVRLDAPAEILATRQAESLCPSTAVLMARPI</sequence>
<evidence type="ECO:0000259" key="1">
    <source>
        <dbReference type="PROSITE" id="PS51186"/>
    </source>
</evidence>
<dbReference type="EMBL" id="JBEPLM010000024">
    <property type="protein sequence ID" value="MET3597462.1"/>
    <property type="molecule type" value="Genomic_DNA"/>
</dbReference>
<name>A0ABV2I3H0_9HYPH</name>
<dbReference type="PROSITE" id="PS51186">
    <property type="entry name" value="GNAT"/>
    <property type="match status" value="1"/>
</dbReference>
<dbReference type="NCBIfam" id="NF040501">
    <property type="entry name" value="resist_ArsN2"/>
    <property type="match status" value="1"/>
</dbReference>
<dbReference type="CDD" id="cd04301">
    <property type="entry name" value="NAT_SF"/>
    <property type="match status" value="1"/>
</dbReference>
<dbReference type="Proteomes" id="UP001549036">
    <property type="component" value="Unassembled WGS sequence"/>
</dbReference>
<gene>
    <name evidence="2" type="ORF">ABID26_006887</name>
</gene>
<comment type="caution">
    <text evidence="2">The sequence shown here is derived from an EMBL/GenBank/DDBJ whole genome shotgun (WGS) entry which is preliminary data.</text>
</comment>
<evidence type="ECO:0000313" key="2">
    <source>
        <dbReference type="EMBL" id="MET3597462.1"/>
    </source>
</evidence>
<reference evidence="2 3" key="1">
    <citation type="submission" date="2024-06" db="EMBL/GenBank/DDBJ databases">
        <title>Genomic Encyclopedia of Type Strains, Phase IV (KMG-IV): sequencing the most valuable type-strain genomes for metagenomic binning, comparative biology and taxonomic classification.</title>
        <authorList>
            <person name="Goeker M."/>
        </authorList>
    </citation>
    <scope>NUCLEOTIDE SEQUENCE [LARGE SCALE GENOMIC DNA]</scope>
    <source>
        <strain evidence="2 3">DSM 29846</strain>
    </source>
</reference>
<evidence type="ECO:0000313" key="3">
    <source>
        <dbReference type="Proteomes" id="UP001549036"/>
    </source>
</evidence>
<protein>
    <submittedName>
        <fullName evidence="2">N-acetylglutamate synthase-like GNAT family acetyltransferase</fullName>
    </submittedName>
</protein>
<keyword evidence="3" id="KW-1185">Reference proteome</keyword>
<proteinExistence type="predicted"/>
<dbReference type="Pfam" id="PF00583">
    <property type="entry name" value="Acetyltransf_1"/>
    <property type="match status" value="1"/>
</dbReference>
<feature type="domain" description="N-acetyltransferase" evidence="1">
    <location>
        <begin position="1"/>
        <end position="140"/>
    </location>
</feature>
<dbReference type="InterPro" id="IPR000182">
    <property type="entry name" value="GNAT_dom"/>
</dbReference>
<accession>A0ABV2I3H0</accession>
<dbReference type="SUPFAM" id="SSF55729">
    <property type="entry name" value="Acyl-CoA N-acyltransferases (Nat)"/>
    <property type="match status" value="1"/>
</dbReference>
<dbReference type="RefSeq" id="WP_354417843.1">
    <property type="nucleotide sequence ID" value="NZ_JBEPLM010000024.1"/>
</dbReference>
<dbReference type="InterPro" id="IPR016181">
    <property type="entry name" value="Acyl_CoA_acyltransferase"/>
</dbReference>
<organism evidence="2 3">
    <name type="scientific">Mesorhizobium shonense</name>
    <dbReference type="NCBI Taxonomy" id="1209948"/>
    <lineage>
        <taxon>Bacteria</taxon>
        <taxon>Pseudomonadati</taxon>
        <taxon>Pseudomonadota</taxon>
        <taxon>Alphaproteobacteria</taxon>
        <taxon>Hyphomicrobiales</taxon>
        <taxon>Phyllobacteriaceae</taxon>
        <taxon>Mesorhizobium</taxon>
    </lineage>
</organism>